<feature type="compositionally biased region" description="Polar residues" evidence="7">
    <location>
        <begin position="18"/>
        <end position="31"/>
    </location>
</feature>
<evidence type="ECO:0000256" key="3">
    <source>
        <dbReference type="ARBA" id="ARBA00022491"/>
    </source>
</evidence>
<name>A0A507QS82_MONPU</name>
<dbReference type="InterPro" id="IPR025718">
    <property type="entry name" value="SAP30_Sin3-bd"/>
</dbReference>
<organism evidence="9 10">
    <name type="scientific">Monascus purpureus</name>
    <name type="common">Red mold</name>
    <name type="synonym">Monascus anka</name>
    <dbReference type="NCBI Taxonomy" id="5098"/>
    <lineage>
        <taxon>Eukaryota</taxon>
        <taxon>Fungi</taxon>
        <taxon>Dikarya</taxon>
        <taxon>Ascomycota</taxon>
        <taxon>Pezizomycotina</taxon>
        <taxon>Eurotiomycetes</taxon>
        <taxon>Eurotiomycetidae</taxon>
        <taxon>Eurotiales</taxon>
        <taxon>Aspergillaceae</taxon>
        <taxon>Monascus</taxon>
    </lineage>
</organism>
<dbReference type="OrthoDB" id="510958at2759"/>
<dbReference type="Pfam" id="PF13867">
    <property type="entry name" value="SAP30_Sin3_bdg"/>
    <property type="match status" value="1"/>
</dbReference>
<evidence type="ECO:0000256" key="4">
    <source>
        <dbReference type="ARBA" id="ARBA00023015"/>
    </source>
</evidence>
<evidence type="ECO:0000313" key="9">
    <source>
        <dbReference type="EMBL" id="TQB70085.1"/>
    </source>
</evidence>
<evidence type="ECO:0000256" key="7">
    <source>
        <dbReference type="SAM" id="MobiDB-lite"/>
    </source>
</evidence>
<dbReference type="InterPro" id="IPR038291">
    <property type="entry name" value="SAP30_C_sf"/>
</dbReference>
<feature type="domain" description="Histone deacetylase complex subunit SAP30 Sin3 binding" evidence="8">
    <location>
        <begin position="175"/>
        <end position="207"/>
    </location>
</feature>
<evidence type="ECO:0000256" key="5">
    <source>
        <dbReference type="ARBA" id="ARBA00023163"/>
    </source>
</evidence>
<keyword evidence="4" id="KW-0805">Transcription regulation</keyword>
<feature type="region of interest" description="Disordered" evidence="7">
    <location>
        <begin position="1"/>
        <end position="50"/>
    </location>
</feature>
<comment type="subcellular location">
    <subcellularLocation>
        <location evidence="1">Nucleus</location>
    </subcellularLocation>
</comment>
<evidence type="ECO:0000259" key="8">
    <source>
        <dbReference type="Pfam" id="PF13867"/>
    </source>
</evidence>
<evidence type="ECO:0000313" key="10">
    <source>
        <dbReference type="Proteomes" id="UP000319663"/>
    </source>
</evidence>
<evidence type="ECO:0000256" key="2">
    <source>
        <dbReference type="ARBA" id="ARBA00006283"/>
    </source>
</evidence>
<keyword evidence="6" id="KW-0539">Nucleus</keyword>
<evidence type="ECO:0000256" key="6">
    <source>
        <dbReference type="ARBA" id="ARBA00023242"/>
    </source>
</evidence>
<comment type="similarity">
    <text evidence="2">Belongs to the SAP30 family.</text>
</comment>
<feature type="compositionally biased region" description="Basic and acidic residues" evidence="7">
    <location>
        <begin position="122"/>
        <end position="132"/>
    </location>
</feature>
<gene>
    <name evidence="9" type="ORF">MPDQ_000959</name>
</gene>
<feature type="compositionally biased region" description="Polar residues" evidence="7">
    <location>
        <begin position="41"/>
        <end position="50"/>
    </location>
</feature>
<accession>A0A507QS82</accession>
<reference evidence="9 10" key="1">
    <citation type="submission" date="2019-06" db="EMBL/GenBank/DDBJ databases">
        <title>Wine fermentation using esterase from Monascus purpureus.</title>
        <authorList>
            <person name="Geng C."/>
            <person name="Zhang Y."/>
        </authorList>
    </citation>
    <scope>NUCLEOTIDE SEQUENCE [LARGE SCALE GENOMIC DNA]</scope>
    <source>
        <strain evidence="9">HQ1</strain>
    </source>
</reference>
<dbReference type="PANTHER" id="PTHR13286:SF23">
    <property type="entry name" value="HISTONE DEACETYLASE COMPLEX SUBUNIT SAP30 SIN3 BINDING DOMAIN-CONTAINING PROTEIN"/>
    <property type="match status" value="1"/>
</dbReference>
<dbReference type="Proteomes" id="UP000319663">
    <property type="component" value="Unassembled WGS sequence"/>
</dbReference>
<protein>
    <recommendedName>
        <fullName evidence="8">Histone deacetylase complex subunit SAP30 Sin3 binding domain-containing protein</fullName>
    </recommendedName>
</protein>
<keyword evidence="3" id="KW-0678">Repressor</keyword>
<feature type="region of interest" description="Disordered" evidence="7">
    <location>
        <begin position="122"/>
        <end position="162"/>
    </location>
</feature>
<comment type="caution">
    <text evidence="9">The sequence shown here is derived from an EMBL/GenBank/DDBJ whole genome shotgun (WGS) entry which is preliminary data.</text>
</comment>
<sequence length="221" mass="24430">MAPPRKGATSVVDDSRSEASSGTRELKGTSSKSRKGINASGPRSATITPNMTGVPVVQAAEQTQDLPKVDWSEMPVEILHYYRHAYKLPTPSAFSREYSRILLSQGIGLRSPTSIAARRAQLSRDHEQDVNSHPHPALPGKGPSETVYSSESRQHTTGVHGQKDRLNHIIGQGRVSKDQLSLAVRKHFNSAGLVEQEAVARFLYKVREEGRGRQFRLRFQP</sequence>
<keyword evidence="10" id="KW-1185">Reference proteome</keyword>
<keyword evidence="5" id="KW-0804">Transcription</keyword>
<dbReference type="InterPro" id="IPR024145">
    <property type="entry name" value="His_deAcase_SAP30/SAP30L"/>
</dbReference>
<evidence type="ECO:0000256" key="1">
    <source>
        <dbReference type="ARBA" id="ARBA00004123"/>
    </source>
</evidence>
<feature type="compositionally biased region" description="Polar residues" evidence="7">
    <location>
        <begin position="146"/>
        <end position="159"/>
    </location>
</feature>
<dbReference type="GO" id="GO:0005634">
    <property type="term" value="C:nucleus"/>
    <property type="evidence" value="ECO:0007669"/>
    <property type="project" value="UniProtKB-SubCell"/>
</dbReference>
<proteinExistence type="inferred from homology"/>
<dbReference type="Gene3D" id="6.10.160.20">
    <property type="match status" value="1"/>
</dbReference>
<dbReference type="AlphaFoldDB" id="A0A507QS82"/>
<dbReference type="STRING" id="5098.A0A507QS82"/>
<dbReference type="EMBL" id="VIFY01000122">
    <property type="protein sequence ID" value="TQB70085.1"/>
    <property type="molecule type" value="Genomic_DNA"/>
</dbReference>
<dbReference type="PANTHER" id="PTHR13286">
    <property type="entry name" value="SAP30"/>
    <property type="match status" value="1"/>
</dbReference>